<accession>A0A6N0NUX2</accession>
<proteinExistence type="predicted"/>
<gene>
    <name evidence="1" type="ORF">GWK48_09220</name>
</gene>
<dbReference type="EMBL" id="CP049074">
    <property type="protein sequence ID" value="QKR00532.1"/>
    <property type="molecule type" value="Genomic_DNA"/>
</dbReference>
<dbReference type="GeneID" id="55642122"/>
<name>A0A6N0NUX2_9CREN</name>
<dbReference type="RefSeq" id="WP_174631611.1">
    <property type="nucleotide sequence ID" value="NZ_CP049074.1"/>
</dbReference>
<evidence type="ECO:0000313" key="2">
    <source>
        <dbReference type="Proteomes" id="UP000509301"/>
    </source>
</evidence>
<evidence type="ECO:0000313" key="1">
    <source>
        <dbReference type="EMBL" id="QKR00532.1"/>
    </source>
</evidence>
<organism evidence="1 2">
    <name type="scientific">Metallosphaera tengchongensis</name>
    <dbReference type="NCBI Taxonomy" id="1532350"/>
    <lineage>
        <taxon>Archaea</taxon>
        <taxon>Thermoproteota</taxon>
        <taxon>Thermoprotei</taxon>
        <taxon>Sulfolobales</taxon>
        <taxon>Sulfolobaceae</taxon>
        <taxon>Metallosphaera</taxon>
    </lineage>
</organism>
<dbReference type="KEGG" id="mten:GWK48_09220"/>
<keyword evidence="2" id="KW-1185">Reference proteome</keyword>
<sequence>MEKCKVSKLRLVQIVKIKSVYSLDISRSFWFLTYSDSGYYVRHAQSFSILGFD</sequence>
<reference evidence="1 2" key="1">
    <citation type="submission" date="2020-02" db="EMBL/GenBank/DDBJ databases">
        <title>Comparative genome analysis reveals the metabolism and evolution of the thermophilic archaeal genus Metallosphaera.</title>
        <authorList>
            <person name="Jiang C."/>
        </authorList>
    </citation>
    <scope>NUCLEOTIDE SEQUENCE [LARGE SCALE GENOMIC DNA]</scope>
    <source>
        <strain evidence="1 2">Ric-A</strain>
    </source>
</reference>
<dbReference type="AlphaFoldDB" id="A0A6N0NUX2"/>
<dbReference type="Proteomes" id="UP000509301">
    <property type="component" value="Chromosome"/>
</dbReference>
<protein>
    <submittedName>
        <fullName evidence="1">Uncharacterized protein</fullName>
    </submittedName>
</protein>